<reference evidence="1 2" key="1">
    <citation type="submission" date="2011-02" db="EMBL/GenBank/DDBJ databases">
        <title>The Genome Sequence of Sphaeroforma arctica JP610.</title>
        <authorList>
            <consortium name="The Broad Institute Genome Sequencing Platform"/>
            <person name="Russ C."/>
            <person name="Cuomo C."/>
            <person name="Young S.K."/>
            <person name="Zeng Q."/>
            <person name="Gargeya S."/>
            <person name="Alvarado L."/>
            <person name="Berlin A."/>
            <person name="Chapman S.B."/>
            <person name="Chen Z."/>
            <person name="Freedman E."/>
            <person name="Gellesch M."/>
            <person name="Goldberg J."/>
            <person name="Griggs A."/>
            <person name="Gujja S."/>
            <person name="Heilman E."/>
            <person name="Heiman D."/>
            <person name="Howarth C."/>
            <person name="Mehta T."/>
            <person name="Neiman D."/>
            <person name="Pearson M."/>
            <person name="Roberts A."/>
            <person name="Saif S."/>
            <person name="Shea T."/>
            <person name="Shenoy N."/>
            <person name="Sisk P."/>
            <person name="Stolte C."/>
            <person name="Sykes S."/>
            <person name="White J."/>
            <person name="Yandava C."/>
            <person name="Burger G."/>
            <person name="Gray M.W."/>
            <person name="Holland P.W.H."/>
            <person name="King N."/>
            <person name="Lang F.B.F."/>
            <person name="Roger A.J."/>
            <person name="Ruiz-Trillo I."/>
            <person name="Haas B."/>
            <person name="Nusbaum C."/>
            <person name="Birren B."/>
        </authorList>
    </citation>
    <scope>NUCLEOTIDE SEQUENCE [LARGE SCALE GENOMIC DNA]</scope>
    <source>
        <strain evidence="1 2">JP610</strain>
    </source>
</reference>
<dbReference type="GeneID" id="25907028"/>
<sequence>AFSDDKGTRKRSVFINTVLKFVSTASVVQQTRAERLARQLLEVKAEGNGTGQPDTHVPVQILPRIKIDDGLKDRLRSCTGNETTKLIKHQEKVCMDWYMQSE</sequence>
<feature type="non-terminal residue" evidence="1">
    <location>
        <position position="1"/>
    </location>
</feature>
<organism evidence="1 2">
    <name type="scientific">Sphaeroforma arctica JP610</name>
    <dbReference type="NCBI Taxonomy" id="667725"/>
    <lineage>
        <taxon>Eukaryota</taxon>
        <taxon>Ichthyosporea</taxon>
        <taxon>Ichthyophonida</taxon>
        <taxon>Sphaeroforma</taxon>
    </lineage>
</organism>
<evidence type="ECO:0000313" key="2">
    <source>
        <dbReference type="Proteomes" id="UP000054560"/>
    </source>
</evidence>
<dbReference type="AlphaFoldDB" id="A0A0L0FWF3"/>
<dbReference type="RefSeq" id="XP_014155044.1">
    <property type="nucleotide sequence ID" value="XM_014299569.1"/>
</dbReference>
<dbReference type="EMBL" id="KQ242065">
    <property type="protein sequence ID" value="KNC81142.1"/>
    <property type="molecule type" value="Genomic_DNA"/>
</dbReference>
<dbReference type="Proteomes" id="UP000054560">
    <property type="component" value="Unassembled WGS sequence"/>
</dbReference>
<name>A0A0L0FWF3_9EUKA</name>
<evidence type="ECO:0000313" key="1">
    <source>
        <dbReference type="EMBL" id="KNC81142.1"/>
    </source>
</evidence>
<protein>
    <submittedName>
        <fullName evidence="1">Uncharacterized protein</fullName>
    </submittedName>
</protein>
<gene>
    <name evidence="1" type="ORF">SARC_06524</name>
</gene>
<accession>A0A0L0FWF3</accession>
<proteinExistence type="predicted"/>
<keyword evidence="2" id="KW-1185">Reference proteome</keyword>